<dbReference type="Pfam" id="PF18975">
    <property type="entry name" value="DUF5711"/>
    <property type="match status" value="1"/>
</dbReference>
<sequence length="397" mass="44516">MAQKKKPYLQAVKSPDMEAVKKREKKHRIEKMKKIIVVVGLLILAMIGTFLLLKNKSYQTARTAAEYTQETSDSNRYAVFKDSIIRYNRDGVVLLDHKNEEQWIQPAQFQSPAVDINGETFAVADIGGNTIQVFTQKGLKGEIETNLPIEKMTVSEQGIVGVLLKNENTPMIMAYDATGNILVEHQVTAGNAGYPTALEISDDGMLLAVSYLCVNGTAMQSRVVYYNFGETGKAKADNEVSEEEYADSVIGEIFFMGESRSVVIGDHFFTIYEGTDIPKKKKEIEITQEIKSVFHTDKYVGFILLNKEKSGYEVRLYDKDGKQVMNRGFTGEYSKVKMDGDEVILYEGSKCCIITATGIIKFQGDLKVDAQEISHAWGINRYYVMSANGLRVIYLTK</sequence>
<evidence type="ECO:0000313" key="3">
    <source>
        <dbReference type="Proteomes" id="UP001652394"/>
    </source>
</evidence>
<dbReference type="EMBL" id="JAOQJX010000016">
    <property type="protein sequence ID" value="MCU6748124.1"/>
    <property type="molecule type" value="Genomic_DNA"/>
</dbReference>
<gene>
    <name evidence="2" type="ORF">OCV51_10740</name>
</gene>
<reference evidence="2 3" key="1">
    <citation type="journal article" date="2021" name="ISME Commun">
        <title>Automated analysis of genomic sequences facilitates high-throughput and comprehensive description of bacteria.</title>
        <authorList>
            <person name="Hitch T.C.A."/>
        </authorList>
    </citation>
    <scope>NUCLEOTIDE SEQUENCE [LARGE SCALE GENOMIC DNA]</scope>
    <source>
        <strain evidence="2 3">H2_18</strain>
    </source>
</reference>
<evidence type="ECO:0000313" key="2">
    <source>
        <dbReference type="EMBL" id="MCU6748124.1"/>
    </source>
</evidence>
<organism evidence="2 3">
    <name type="scientific">Faecalicatena acetigenes</name>
    <dbReference type="NCBI Taxonomy" id="2981790"/>
    <lineage>
        <taxon>Bacteria</taxon>
        <taxon>Bacillati</taxon>
        <taxon>Bacillota</taxon>
        <taxon>Clostridia</taxon>
        <taxon>Lachnospirales</taxon>
        <taxon>Lachnospiraceae</taxon>
        <taxon>Faecalicatena</taxon>
    </lineage>
</organism>
<feature type="transmembrane region" description="Helical" evidence="1">
    <location>
        <begin position="35"/>
        <end position="53"/>
    </location>
</feature>
<dbReference type="SUPFAM" id="SSF101898">
    <property type="entry name" value="NHL repeat"/>
    <property type="match status" value="1"/>
</dbReference>
<keyword evidence="3" id="KW-1185">Reference proteome</keyword>
<keyword evidence="1" id="KW-0472">Membrane</keyword>
<protein>
    <submittedName>
        <fullName evidence="2">DUF5711 family protein</fullName>
    </submittedName>
</protein>
<accession>A0ABT2TCW5</accession>
<comment type="caution">
    <text evidence="2">The sequence shown here is derived from an EMBL/GenBank/DDBJ whole genome shotgun (WGS) entry which is preliminary data.</text>
</comment>
<evidence type="ECO:0000256" key="1">
    <source>
        <dbReference type="SAM" id="Phobius"/>
    </source>
</evidence>
<dbReference type="Proteomes" id="UP001652394">
    <property type="component" value="Unassembled WGS sequence"/>
</dbReference>
<dbReference type="RefSeq" id="WP_059067215.1">
    <property type="nucleotide sequence ID" value="NZ_JAOQJX010000016.1"/>
</dbReference>
<keyword evidence="1" id="KW-1133">Transmembrane helix</keyword>
<dbReference type="InterPro" id="IPR043765">
    <property type="entry name" value="DUF5711"/>
</dbReference>
<keyword evidence="1" id="KW-0812">Transmembrane</keyword>
<name>A0ABT2TCW5_9FIRM</name>
<proteinExistence type="predicted"/>